<keyword evidence="1" id="KW-1133">Transmembrane helix</keyword>
<keyword evidence="1" id="KW-0812">Transmembrane</keyword>
<evidence type="ECO:0000313" key="4">
    <source>
        <dbReference type="Proteomes" id="UP000827892"/>
    </source>
</evidence>
<name>A0AAE9A3Y8_CAEBR</name>
<accession>A0AAE9A3Y8</accession>
<feature type="transmembrane region" description="Helical" evidence="1">
    <location>
        <begin position="466"/>
        <end position="487"/>
    </location>
</feature>
<dbReference type="AlphaFoldDB" id="A0AAE9A3Y8"/>
<dbReference type="PANTHER" id="PTHR23013:SF13">
    <property type="entry name" value="7TM GPCR SERPENTINE RECEPTOR CLASS X (SRX) DOMAIN-CONTAINING PROTEIN-RELATED"/>
    <property type="match status" value="1"/>
</dbReference>
<reference evidence="3 4" key="1">
    <citation type="submission" date="2022-02" db="EMBL/GenBank/DDBJ databases">
        <title>Chromosome-level reference genomes for two strains of Caenorhabditis briggsae: an improved platform for comparative genomics.</title>
        <authorList>
            <person name="Stevens L."/>
            <person name="Andersen E.C."/>
        </authorList>
    </citation>
    <scope>NUCLEOTIDE SEQUENCE [LARGE SCALE GENOMIC DNA]</scope>
    <source>
        <strain evidence="3">QX1410_ONT</strain>
        <tissue evidence="3">Whole-organism</tissue>
    </source>
</reference>
<feature type="transmembrane region" description="Helical" evidence="1">
    <location>
        <begin position="364"/>
        <end position="390"/>
    </location>
</feature>
<evidence type="ECO:0000256" key="1">
    <source>
        <dbReference type="SAM" id="Phobius"/>
    </source>
</evidence>
<proteinExistence type="predicted"/>
<dbReference type="Proteomes" id="UP000827892">
    <property type="component" value="Chromosome V"/>
</dbReference>
<evidence type="ECO:0000313" key="3">
    <source>
        <dbReference type="EMBL" id="ULT86506.1"/>
    </source>
</evidence>
<dbReference type="Pfam" id="PF10328">
    <property type="entry name" value="7TM_GPCR_Srx"/>
    <property type="match status" value="1"/>
</dbReference>
<feature type="domain" description="7TM GPCR serpentine receptor class x (Srx)" evidence="2">
    <location>
        <begin position="314"/>
        <end position="563"/>
    </location>
</feature>
<evidence type="ECO:0000259" key="2">
    <source>
        <dbReference type="Pfam" id="PF10328"/>
    </source>
</evidence>
<keyword evidence="1" id="KW-0472">Membrane</keyword>
<protein>
    <recommendedName>
        <fullName evidence="2">7TM GPCR serpentine receptor class x (Srx) domain-containing protein</fullName>
    </recommendedName>
</protein>
<gene>
    <name evidence="3" type="ORF">L3Y34_006300</name>
</gene>
<feature type="transmembrane region" description="Helical" evidence="1">
    <location>
        <begin position="335"/>
        <end position="352"/>
    </location>
</feature>
<dbReference type="PANTHER" id="PTHR23013">
    <property type="entry name" value="SERPENTINE RECEPTOR"/>
    <property type="match status" value="1"/>
</dbReference>
<dbReference type="InterPro" id="IPR019430">
    <property type="entry name" value="7TM_GPCR_serpentine_rcpt_Srx"/>
</dbReference>
<organism evidence="3 4">
    <name type="scientific">Caenorhabditis briggsae</name>
    <dbReference type="NCBI Taxonomy" id="6238"/>
    <lineage>
        <taxon>Eukaryota</taxon>
        <taxon>Metazoa</taxon>
        <taxon>Ecdysozoa</taxon>
        <taxon>Nematoda</taxon>
        <taxon>Chromadorea</taxon>
        <taxon>Rhabditida</taxon>
        <taxon>Rhabditina</taxon>
        <taxon>Rhabditomorpha</taxon>
        <taxon>Rhabditoidea</taxon>
        <taxon>Rhabditidae</taxon>
        <taxon>Peloderinae</taxon>
        <taxon>Caenorhabditis</taxon>
    </lineage>
</organism>
<sequence length="600" mass="70049">MLCVEEILYLIEIRDLIRISYLSKRTHRIIKSLKSAITDLRVFELGEEFLLQFYIKEKFESVGNIRVNNGLELRNKKSLSPTVVLSWKKRVIDYMTQLFKIPVLILIIYSDKISDVCLENIIFDQECQDLTIHGKRPINNGTLEKVFELSKSKRIIMHVPIKPGFQLDTEKMKGRNISIKDGSWLNYKRDNKFMELCTNFELMDDHFVTPFRFASFVDKWIRSDDKHFENCLVTWTNITVDDVDFRNFPFIPFDRSQRSQTYKYNKKLAIDLAEGYDILRGDGTLATIGILEDGFFFGVWHNRFHEIDGQEIWISRKTENTSFSLICLSRAINNVYVLVLNFLVLSFPLILFSKHVLPISIEALIVPSTINIYIVNEYHCVLICFNRFIAMFAPMYYSRLCSVKVTMAILGIFYLERIYASISIIYRMFDKNCLATLSLDYFGLMYEYPTCNKDMKNGFDSPLVVLVPLAAFVFTIVLNLITFGKIMHFYVGKKSMDSENLVAVKNNIRLFFQTVLQDSLFFIDMLFTFKLSSLSDGRVWALISQMLVWESIHMLDGFIMLMFSNRLSILKSKIFKSNQNNVDRRMFQIGRSSNTLPEVA</sequence>
<dbReference type="EMBL" id="CP090895">
    <property type="protein sequence ID" value="ULT86506.1"/>
    <property type="molecule type" value="Genomic_DNA"/>
</dbReference>
<feature type="transmembrane region" description="Helical" evidence="1">
    <location>
        <begin position="396"/>
        <end position="416"/>
    </location>
</feature>